<keyword evidence="2" id="KW-1133">Transmembrane helix</keyword>
<sequence length="107" mass="12043">MQRQAMGVALHIVLLPFLNYCIAHLIRTTPAYPPAFFCPFASAADLFLCLKDIRNQEKGMQTFHATDPIPTDPPPIPEPIPRPQPLPEPDPPYDPEYPPIIDPPPHR</sequence>
<accession>A0AAP9H504</accession>
<proteinExistence type="predicted"/>
<dbReference type="Proteomes" id="UP000424872">
    <property type="component" value="Chromosome"/>
</dbReference>
<keyword evidence="2" id="KW-0472">Membrane</keyword>
<feature type="region of interest" description="Disordered" evidence="1">
    <location>
        <begin position="59"/>
        <end position="107"/>
    </location>
</feature>
<feature type="compositionally biased region" description="Pro residues" evidence="1">
    <location>
        <begin position="70"/>
        <end position="107"/>
    </location>
</feature>
<feature type="transmembrane region" description="Helical" evidence="2">
    <location>
        <begin position="33"/>
        <end position="50"/>
    </location>
</feature>
<dbReference type="KEGG" id="ppho:CTZ24_10635"/>
<keyword evidence="2" id="KW-0812">Transmembrane</keyword>
<evidence type="ECO:0000313" key="4">
    <source>
        <dbReference type="Proteomes" id="UP000424872"/>
    </source>
</evidence>
<evidence type="ECO:0000256" key="2">
    <source>
        <dbReference type="SAM" id="Phobius"/>
    </source>
</evidence>
<dbReference type="EMBL" id="CP024636">
    <property type="protein sequence ID" value="QGR06845.1"/>
    <property type="molecule type" value="Genomic_DNA"/>
</dbReference>
<name>A0AAP9H504_9GAMM</name>
<evidence type="ECO:0000313" key="3">
    <source>
        <dbReference type="EMBL" id="QGR06845.1"/>
    </source>
</evidence>
<protein>
    <submittedName>
        <fullName evidence="3">Uncharacterized protein</fullName>
    </submittedName>
</protein>
<reference evidence="4" key="1">
    <citation type="submission" date="2017-11" db="EMBL/GenBank/DDBJ databases">
        <title>Genome sequence of Pantoea sp. MSR2.</title>
        <authorList>
            <person name="Nascimento F.X."/>
        </authorList>
    </citation>
    <scope>NUCLEOTIDE SEQUENCE [LARGE SCALE GENOMIC DNA]</scope>
    <source>
        <strain evidence="4">MSR2</strain>
    </source>
</reference>
<gene>
    <name evidence="3" type="ORF">CTZ24_10635</name>
</gene>
<evidence type="ECO:0000256" key="1">
    <source>
        <dbReference type="SAM" id="MobiDB-lite"/>
    </source>
</evidence>
<organism evidence="3 4">
    <name type="scientific">Pantoea phytobeneficialis</name>
    <dbReference type="NCBI Taxonomy" id="2052056"/>
    <lineage>
        <taxon>Bacteria</taxon>
        <taxon>Pseudomonadati</taxon>
        <taxon>Pseudomonadota</taxon>
        <taxon>Gammaproteobacteria</taxon>
        <taxon>Enterobacterales</taxon>
        <taxon>Erwiniaceae</taxon>
        <taxon>Pantoea</taxon>
    </lineage>
</organism>
<dbReference type="AlphaFoldDB" id="A0AAP9H504"/>